<evidence type="ECO:0000256" key="1">
    <source>
        <dbReference type="SAM" id="Coils"/>
    </source>
</evidence>
<gene>
    <name evidence="4" type="ORF">BZA70DRAFT_281980</name>
</gene>
<proteinExistence type="predicted"/>
<evidence type="ECO:0000256" key="2">
    <source>
        <dbReference type="SAM" id="MobiDB-lite"/>
    </source>
</evidence>
<feature type="region of interest" description="Disordered" evidence="2">
    <location>
        <begin position="530"/>
        <end position="579"/>
    </location>
</feature>
<protein>
    <recommendedName>
        <fullName evidence="6">ATPase expression protein 1</fullName>
    </recommendedName>
</protein>
<evidence type="ECO:0000256" key="3">
    <source>
        <dbReference type="SAM" id="SignalP"/>
    </source>
</evidence>
<feature type="chain" id="PRO_5045633262" description="ATPase expression protein 1" evidence="3">
    <location>
        <begin position="30"/>
        <end position="579"/>
    </location>
</feature>
<evidence type="ECO:0000313" key="4">
    <source>
        <dbReference type="EMBL" id="KAK7203748.1"/>
    </source>
</evidence>
<keyword evidence="5" id="KW-1185">Reference proteome</keyword>
<name>A0ABR1F3V0_9ASCO</name>
<feature type="coiled-coil region" evidence="1">
    <location>
        <begin position="58"/>
        <end position="85"/>
    </location>
</feature>
<keyword evidence="3" id="KW-0732">Signal</keyword>
<reference evidence="4 5" key="1">
    <citation type="submission" date="2024-03" db="EMBL/GenBank/DDBJ databases">
        <title>Genome-scale model development and genomic sequencing of the oleaginous clade Lipomyces.</title>
        <authorList>
            <consortium name="Lawrence Berkeley National Laboratory"/>
            <person name="Czajka J.J."/>
            <person name="Han Y."/>
            <person name="Kim J."/>
            <person name="Mondo S.J."/>
            <person name="Hofstad B.A."/>
            <person name="Robles A."/>
            <person name="Haridas S."/>
            <person name="Riley R."/>
            <person name="LaButti K."/>
            <person name="Pangilinan J."/>
            <person name="Andreopoulos W."/>
            <person name="Lipzen A."/>
            <person name="Yan J."/>
            <person name="Wang M."/>
            <person name="Ng V."/>
            <person name="Grigoriev I.V."/>
            <person name="Spatafora J.W."/>
            <person name="Magnuson J.K."/>
            <person name="Baker S.E."/>
            <person name="Pomraning K.R."/>
        </authorList>
    </citation>
    <scope>NUCLEOTIDE SEQUENCE [LARGE SCALE GENOMIC DNA]</scope>
    <source>
        <strain evidence="4 5">Phaff 52-87</strain>
    </source>
</reference>
<evidence type="ECO:0008006" key="6">
    <source>
        <dbReference type="Google" id="ProtNLM"/>
    </source>
</evidence>
<organism evidence="4 5">
    <name type="scientific">Myxozyma melibiosi</name>
    <dbReference type="NCBI Taxonomy" id="54550"/>
    <lineage>
        <taxon>Eukaryota</taxon>
        <taxon>Fungi</taxon>
        <taxon>Dikarya</taxon>
        <taxon>Ascomycota</taxon>
        <taxon>Saccharomycotina</taxon>
        <taxon>Lipomycetes</taxon>
        <taxon>Lipomycetales</taxon>
        <taxon>Lipomycetaceae</taxon>
        <taxon>Myxozyma</taxon>
    </lineage>
</organism>
<dbReference type="EMBL" id="JBBJBU010000010">
    <property type="protein sequence ID" value="KAK7203748.1"/>
    <property type="molecule type" value="Genomic_DNA"/>
</dbReference>
<feature type="signal peptide" evidence="3">
    <location>
        <begin position="1"/>
        <end position="29"/>
    </location>
</feature>
<dbReference type="RefSeq" id="XP_064766781.1">
    <property type="nucleotide sequence ID" value="XM_064913199.1"/>
</dbReference>
<feature type="compositionally biased region" description="Basic and acidic residues" evidence="2">
    <location>
        <begin position="551"/>
        <end position="579"/>
    </location>
</feature>
<feature type="compositionally biased region" description="Basic and acidic residues" evidence="2">
    <location>
        <begin position="530"/>
        <end position="542"/>
    </location>
</feature>
<dbReference type="Proteomes" id="UP001498771">
    <property type="component" value="Unassembled WGS sequence"/>
</dbReference>
<dbReference type="GeneID" id="90038711"/>
<evidence type="ECO:0000313" key="5">
    <source>
        <dbReference type="Proteomes" id="UP001498771"/>
    </source>
</evidence>
<comment type="caution">
    <text evidence="4">The sequence shown here is derived from an EMBL/GenBank/DDBJ whole genome shotgun (WGS) entry which is preliminary data.</text>
</comment>
<accession>A0ABR1F3V0</accession>
<keyword evidence="1" id="KW-0175">Coiled coil</keyword>
<sequence length="579" mass="65632">MRRASFRPVWSRTRLPLLMTMYTAAPAAAARRPGAGVPIPSAVSAVAAVRRRGVHTDAVNGEEAAEEFEREREQLLEEKMQSKGDQAHAKKTRHFHSHYGRTSYITKILYQKYFPIEKEEFVAHVPAHHVLLDEYIIAMTSLQETPEIFFKPHAFYTPDDIGTLVGLIAPTEDEWEKTHRTRHPHNLQGNVVLPVMETGKNLEDKIWTEKLSLLQSWSPLIREYVGTPLGEKDFQARKVKVEGLMYDMRMAESPKAALKLLPKDFGLCDVRAALLILITSESTEQQLNLAQEIIRHSWQGDCTNGEVVKNAQATLELLIERIGQVAVSSEPLAPVLDQVLCDLVTEFTKKLGLNGFAETAVEPLILAFSRVGNYVMALTLLMSARVHSLSPHPDIVYILLYTLRRERMRYFLKKITTTYAQQFAFSFLGTAKRGFFRPYFLSRAASTYDGFSYLTRSSTNTTEEAFSLIRSMKGLEGKSKLVAVIPGLIKAIRKACLKGGANLVSRGKDRREVALAMMMAAVDRIDDEQAKEQGRAEIERFVRPPPNYKGRFQEERKKPSQERRNEHSQKGRKERLQDG</sequence>